<proteinExistence type="predicted"/>
<reference evidence="1" key="1">
    <citation type="submission" date="2023-04" db="EMBL/GenBank/DDBJ databases">
        <title>Ambrosiozyma monospora NBRC 10751.</title>
        <authorList>
            <person name="Ichikawa N."/>
            <person name="Sato H."/>
            <person name="Tonouchi N."/>
        </authorList>
    </citation>
    <scope>NUCLEOTIDE SEQUENCE</scope>
    <source>
        <strain evidence="1">NBRC 10751</strain>
    </source>
</reference>
<gene>
    <name evidence="1" type="ORF">Amon02_000850400</name>
</gene>
<organism evidence="1 2">
    <name type="scientific">Ambrosiozyma monospora</name>
    <name type="common">Yeast</name>
    <name type="synonym">Endomycopsis monosporus</name>
    <dbReference type="NCBI Taxonomy" id="43982"/>
    <lineage>
        <taxon>Eukaryota</taxon>
        <taxon>Fungi</taxon>
        <taxon>Dikarya</taxon>
        <taxon>Ascomycota</taxon>
        <taxon>Saccharomycotina</taxon>
        <taxon>Pichiomycetes</taxon>
        <taxon>Pichiales</taxon>
        <taxon>Pichiaceae</taxon>
        <taxon>Ambrosiozyma</taxon>
    </lineage>
</organism>
<evidence type="ECO:0000313" key="1">
    <source>
        <dbReference type="EMBL" id="GME89427.1"/>
    </source>
</evidence>
<dbReference type="Proteomes" id="UP001165064">
    <property type="component" value="Unassembled WGS sequence"/>
</dbReference>
<evidence type="ECO:0000313" key="2">
    <source>
        <dbReference type="Proteomes" id="UP001165064"/>
    </source>
</evidence>
<keyword evidence="2" id="KW-1185">Reference proteome</keyword>
<sequence>MVAKNTQTSSLESPIEPLLKLCNTFDKITLVYEGSVSHLMNPKLIAFSKNPKNHLQIGNLVGSITKEVIDVIR</sequence>
<accession>A0ACB5TJA3</accession>
<protein>
    <submittedName>
        <fullName evidence="1">Unnamed protein product</fullName>
    </submittedName>
</protein>
<name>A0ACB5TJA3_AMBMO</name>
<dbReference type="EMBL" id="BSXS01007587">
    <property type="protein sequence ID" value="GME89427.1"/>
    <property type="molecule type" value="Genomic_DNA"/>
</dbReference>
<comment type="caution">
    <text evidence="1">The sequence shown here is derived from an EMBL/GenBank/DDBJ whole genome shotgun (WGS) entry which is preliminary data.</text>
</comment>